<comment type="caution">
    <text evidence="1">The sequence shown here is derived from an EMBL/GenBank/DDBJ whole genome shotgun (WGS) entry which is preliminary data.</text>
</comment>
<dbReference type="EMBL" id="DSAY01000033">
    <property type="protein sequence ID" value="HDP14501.1"/>
    <property type="molecule type" value="Genomic_DNA"/>
</dbReference>
<protein>
    <submittedName>
        <fullName evidence="1">Uncharacterized protein</fullName>
    </submittedName>
</protein>
<gene>
    <name evidence="1" type="ORF">ENN26_01815</name>
</gene>
<evidence type="ECO:0000313" key="1">
    <source>
        <dbReference type="EMBL" id="HDP14501.1"/>
    </source>
</evidence>
<organism evidence="1">
    <name type="scientific">Thermofilum adornatum</name>
    <dbReference type="NCBI Taxonomy" id="1365176"/>
    <lineage>
        <taxon>Archaea</taxon>
        <taxon>Thermoproteota</taxon>
        <taxon>Thermoprotei</taxon>
        <taxon>Thermofilales</taxon>
        <taxon>Thermofilaceae</taxon>
        <taxon>Thermofilum</taxon>
    </lineage>
</organism>
<dbReference type="AlphaFoldDB" id="A0A7C1CD54"/>
<proteinExistence type="predicted"/>
<sequence>MAKRDNLHAFPQPRYMRQDRLLAVFLLLLLLLVAQRIVAGPVVVTAVQDKTVRPEDNGKYISLSVSKSGGGELDGGYGAVIEAEVAPANGVLW</sequence>
<reference evidence="1" key="1">
    <citation type="journal article" date="2020" name="mSystems">
        <title>Genome- and Community-Level Interaction Insights into Carbon Utilization and Element Cycling Functions of Hydrothermarchaeota in Hydrothermal Sediment.</title>
        <authorList>
            <person name="Zhou Z."/>
            <person name="Liu Y."/>
            <person name="Xu W."/>
            <person name="Pan J."/>
            <person name="Luo Z.H."/>
            <person name="Li M."/>
        </authorList>
    </citation>
    <scope>NUCLEOTIDE SEQUENCE [LARGE SCALE GENOMIC DNA]</scope>
    <source>
        <strain evidence="1">SpSt-116</strain>
    </source>
</reference>
<accession>A0A7C1CD54</accession>
<name>A0A7C1CD54_9CREN</name>